<dbReference type="Pfam" id="PF01645">
    <property type="entry name" value="Glu_synthase"/>
    <property type="match status" value="1"/>
</dbReference>
<evidence type="ECO:0000259" key="2">
    <source>
        <dbReference type="Pfam" id="PF01645"/>
    </source>
</evidence>
<dbReference type="InterPro" id="IPR002932">
    <property type="entry name" value="Glu_synthdom"/>
</dbReference>
<evidence type="ECO:0000256" key="1">
    <source>
        <dbReference type="ARBA" id="ARBA00009716"/>
    </source>
</evidence>
<comment type="similarity">
    <text evidence="1">Belongs to the glutamate synthase family.</text>
</comment>
<proteinExistence type="inferred from homology"/>
<sequence>EGRDPAGITTQDPELMKRVDPIAAGRRLANYLKVMTLEAQTIARACGKNSLHNLELEDLVALSIEAAAMAGVPLAGTNWIPGKNGF</sequence>
<feature type="domain" description="Glutamate synthase" evidence="2">
    <location>
        <begin position="5"/>
        <end position="49"/>
    </location>
</feature>
<dbReference type="GO" id="GO:0006537">
    <property type="term" value="P:glutamate biosynthetic process"/>
    <property type="evidence" value="ECO:0007669"/>
    <property type="project" value="InterPro"/>
</dbReference>
<dbReference type="GO" id="GO:0015930">
    <property type="term" value="F:glutamate synthase activity"/>
    <property type="evidence" value="ECO:0007669"/>
    <property type="project" value="InterPro"/>
</dbReference>
<dbReference type="InterPro" id="IPR013785">
    <property type="entry name" value="Aldolase_TIM"/>
</dbReference>
<name>A0A3P3EPQ1_9HYPH</name>
<protein>
    <submittedName>
        <fullName evidence="3">FMN-binding glutamate synthase family protein</fullName>
    </submittedName>
</protein>
<reference evidence="3 4" key="1">
    <citation type="submission" date="2018-11" db="EMBL/GenBank/DDBJ databases">
        <title>the genome of Mesorhizobium tamadayense DSM 28320.</title>
        <authorList>
            <person name="Gao J."/>
        </authorList>
    </citation>
    <scope>NUCLEOTIDE SEQUENCE [LARGE SCALE GENOMIC DNA]</scope>
    <source>
        <strain evidence="3 4">DSM 28320</strain>
    </source>
</reference>
<dbReference type="AlphaFoldDB" id="A0A3P3EPQ1"/>
<organism evidence="3 4">
    <name type="scientific">Mesorhizobium tamadayense</name>
    <dbReference type="NCBI Taxonomy" id="425306"/>
    <lineage>
        <taxon>Bacteria</taxon>
        <taxon>Pseudomonadati</taxon>
        <taxon>Pseudomonadota</taxon>
        <taxon>Alphaproteobacteria</taxon>
        <taxon>Hyphomicrobiales</taxon>
        <taxon>Phyllobacteriaceae</taxon>
        <taxon>Mesorhizobium</taxon>
    </lineage>
</organism>
<gene>
    <name evidence="3" type="ORF">EH240_35230</name>
</gene>
<dbReference type="EMBL" id="RQXT01000088">
    <property type="protein sequence ID" value="RRH88345.1"/>
    <property type="molecule type" value="Genomic_DNA"/>
</dbReference>
<dbReference type="Proteomes" id="UP000273786">
    <property type="component" value="Unassembled WGS sequence"/>
</dbReference>
<evidence type="ECO:0000313" key="4">
    <source>
        <dbReference type="Proteomes" id="UP000273786"/>
    </source>
</evidence>
<evidence type="ECO:0000313" key="3">
    <source>
        <dbReference type="EMBL" id="RRH88345.1"/>
    </source>
</evidence>
<dbReference type="Gene3D" id="3.20.20.70">
    <property type="entry name" value="Aldolase class I"/>
    <property type="match status" value="1"/>
</dbReference>
<accession>A0A3P3EPQ1</accession>
<dbReference type="SUPFAM" id="SSF51395">
    <property type="entry name" value="FMN-linked oxidoreductases"/>
    <property type="match status" value="1"/>
</dbReference>
<keyword evidence="4" id="KW-1185">Reference proteome</keyword>
<dbReference type="RefSeq" id="WP_245436678.1">
    <property type="nucleotide sequence ID" value="NZ_RQXT01000088.1"/>
</dbReference>
<comment type="caution">
    <text evidence="3">The sequence shown here is derived from an EMBL/GenBank/DDBJ whole genome shotgun (WGS) entry which is preliminary data.</text>
</comment>
<feature type="non-terminal residue" evidence="3">
    <location>
        <position position="1"/>
    </location>
</feature>